<dbReference type="InterPro" id="IPR052158">
    <property type="entry name" value="INH-QAR"/>
</dbReference>
<dbReference type="SUPFAM" id="SSF46689">
    <property type="entry name" value="Homeodomain-like"/>
    <property type="match status" value="2"/>
</dbReference>
<evidence type="ECO:0000313" key="5">
    <source>
        <dbReference type="EMBL" id="MDY0746827.1"/>
    </source>
</evidence>
<dbReference type="Proteomes" id="UP001285263">
    <property type="component" value="Unassembled WGS sequence"/>
</dbReference>
<evidence type="ECO:0000256" key="2">
    <source>
        <dbReference type="ARBA" id="ARBA00023125"/>
    </source>
</evidence>
<dbReference type="SMART" id="SM00342">
    <property type="entry name" value="HTH_ARAC"/>
    <property type="match status" value="1"/>
</dbReference>
<dbReference type="PANTHER" id="PTHR43130">
    <property type="entry name" value="ARAC-FAMILY TRANSCRIPTIONAL REGULATOR"/>
    <property type="match status" value="1"/>
</dbReference>
<dbReference type="Gene3D" id="1.10.10.60">
    <property type="entry name" value="Homeodomain-like"/>
    <property type="match status" value="1"/>
</dbReference>
<keyword evidence="6" id="KW-1185">Reference proteome</keyword>
<evidence type="ECO:0000313" key="6">
    <source>
        <dbReference type="Proteomes" id="UP001285263"/>
    </source>
</evidence>
<dbReference type="CDD" id="cd03137">
    <property type="entry name" value="GATase1_AraC_1"/>
    <property type="match status" value="1"/>
</dbReference>
<dbReference type="InterPro" id="IPR009057">
    <property type="entry name" value="Homeodomain-like_sf"/>
</dbReference>
<dbReference type="EMBL" id="JAXCLA010000006">
    <property type="protein sequence ID" value="MDY0746827.1"/>
    <property type="molecule type" value="Genomic_DNA"/>
</dbReference>
<dbReference type="InterPro" id="IPR029062">
    <property type="entry name" value="Class_I_gatase-like"/>
</dbReference>
<feature type="domain" description="HTH araC/xylS-type" evidence="4">
    <location>
        <begin position="218"/>
        <end position="316"/>
    </location>
</feature>
<dbReference type="Gene3D" id="3.40.50.880">
    <property type="match status" value="1"/>
</dbReference>
<dbReference type="PANTHER" id="PTHR43130:SF3">
    <property type="entry name" value="HTH-TYPE TRANSCRIPTIONAL REGULATOR RV1931C"/>
    <property type="match status" value="1"/>
</dbReference>
<keyword evidence="1" id="KW-0805">Transcription regulation</keyword>
<evidence type="ECO:0000256" key="3">
    <source>
        <dbReference type="ARBA" id="ARBA00023163"/>
    </source>
</evidence>
<evidence type="ECO:0000259" key="4">
    <source>
        <dbReference type="PROSITE" id="PS01124"/>
    </source>
</evidence>
<dbReference type="SUPFAM" id="SSF52317">
    <property type="entry name" value="Class I glutamine amidotransferase-like"/>
    <property type="match status" value="1"/>
</dbReference>
<accession>A0ABU5DKK4</accession>
<dbReference type="PROSITE" id="PS01124">
    <property type="entry name" value="HTH_ARAC_FAMILY_2"/>
    <property type="match status" value="1"/>
</dbReference>
<protein>
    <submittedName>
        <fullName evidence="5">Helix-turn-helix domain-containing protein</fullName>
    </submittedName>
</protein>
<evidence type="ECO:0000256" key="1">
    <source>
        <dbReference type="ARBA" id="ARBA00023015"/>
    </source>
</evidence>
<organism evidence="5 6">
    <name type="scientific">Roseateles agri</name>
    <dbReference type="NCBI Taxonomy" id="3098619"/>
    <lineage>
        <taxon>Bacteria</taxon>
        <taxon>Pseudomonadati</taxon>
        <taxon>Pseudomonadota</taxon>
        <taxon>Betaproteobacteria</taxon>
        <taxon>Burkholderiales</taxon>
        <taxon>Sphaerotilaceae</taxon>
        <taxon>Roseateles</taxon>
    </lineage>
</organism>
<dbReference type="InterPro" id="IPR018060">
    <property type="entry name" value="HTH_AraC"/>
</dbReference>
<dbReference type="InterPro" id="IPR018062">
    <property type="entry name" value="HTH_AraC-typ_CS"/>
</dbReference>
<dbReference type="Pfam" id="PF12833">
    <property type="entry name" value="HTH_18"/>
    <property type="match status" value="1"/>
</dbReference>
<dbReference type="InterPro" id="IPR002818">
    <property type="entry name" value="DJ-1/PfpI"/>
</dbReference>
<gene>
    <name evidence="5" type="ORF">SNE35_20110</name>
</gene>
<keyword evidence="2" id="KW-0238">DNA-binding</keyword>
<reference evidence="5 6" key="1">
    <citation type="submission" date="2023-11" db="EMBL/GenBank/DDBJ databases">
        <title>Paucibacter sp. nov., isolated from fresh soil in Korea.</title>
        <authorList>
            <person name="Le N.T.T."/>
        </authorList>
    </citation>
    <scope>NUCLEOTIDE SEQUENCE [LARGE SCALE GENOMIC DNA]</scope>
    <source>
        <strain evidence="5 6">R3-3</strain>
    </source>
</reference>
<proteinExistence type="predicted"/>
<sequence length="325" mass="35321">MPARPPKTLVAIVAFDGISPFHLSVPCIVFGDAMGGASPFEVVVCASEPAPLRTTANFSLSDLAPLSVLKRADAIVVPSWRDVQERPPERLLKALREAHARGAQIVGLCFGAHVLAEAGLLDGRRATTHWEYAQAMAARFPAVDVDPDVLYVEDGQVLTSAGTAAGIDACLHLIRRRLGAQAANRLARRLVVPPHREGGQAQFIEQPLPDTAGGARLALLIDEVRKRLEQPHTLDSLAAQACMSRRSFTRQFKSLTGSTVQSWLLAERLALSQRLLERTDQSVERVAEMAGFGSVVSLRHHFRQRFGVSPTAWRRSFAAPVHAEA</sequence>
<dbReference type="Pfam" id="PF01965">
    <property type="entry name" value="DJ-1_PfpI"/>
    <property type="match status" value="1"/>
</dbReference>
<keyword evidence="3" id="KW-0804">Transcription</keyword>
<dbReference type="PROSITE" id="PS00041">
    <property type="entry name" value="HTH_ARAC_FAMILY_1"/>
    <property type="match status" value="1"/>
</dbReference>
<comment type="caution">
    <text evidence="5">The sequence shown here is derived from an EMBL/GenBank/DDBJ whole genome shotgun (WGS) entry which is preliminary data.</text>
</comment>
<name>A0ABU5DKK4_9BURK</name>
<dbReference type="RefSeq" id="WP_320424784.1">
    <property type="nucleotide sequence ID" value="NZ_JAXCLA010000006.1"/>
</dbReference>